<protein>
    <submittedName>
        <fullName evidence="1">Uncharacterized protein</fullName>
    </submittedName>
</protein>
<accession>A0A0F8WLL7</accession>
<organism evidence="1">
    <name type="scientific">marine sediment metagenome</name>
    <dbReference type="NCBI Taxonomy" id="412755"/>
    <lineage>
        <taxon>unclassified sequences</taxon>
        <taxon>metagenomes</taxon>
        <taxon>ecological metagenomes</taxon>
    </lineage>
</organism>
<dbReference type="AlphaFoldDB" id="A0A0F8WLL7"/>
<evidence type="ECO:0000313" key="1">
    <source>
        <dbReference type="EMBL" id="KKK57588.1"/>
    </source>
</evidence>
<sequence length="49" mass="5535">MGKKILLKTDIKREKGFLYYCGTSDEGNLTIGRSEMARGGKKAKKKQKK</sequence>
<proteinExistence type="predicted"/>
<reference evidence="1" key="1">
    <citation type="journal article" date="2015" name="Nature">
        <title>Complex archaea that bridge the gap between prokaryotes and eukaryotes.</title>
        <authorList>
            <person name="Spang A."/>
            <person name="Saw J.H."/>
            <person name="Jorgensen S.L."/>
            <person name="Zaremba-Niedzwiedzka K."/>
            <person name="Martijn J."/>
            <person name="Lind A.E."/>
            <person name="van Eijk R."/>
            <person name="Schleper C."/>
            <person name="Guy L."/>
            <person name="Ettema T.J."/>
        </authorList>
    </citation>
    <scope>NUCLEOTIDE SEQUENCE</scope>
</reference>
<gene>
    <name evidence="1" type="ORF">LCGC14_3052960</name>
</gene>
<name>A0A0F8WLL7_9ZZZZ</name>
<comment type="caution">
    <text evidence="1">The sequence shown here is derived from an EMBL/GenBank/DDBJ whole genome shotgun (WGS) entry which is preliminary data.</text>
</comment>
<dbReference type="EMBL" id="LAZR01064403">
    <property type="protein sequence ID" value="KKK57588.1"/>
    <property type="molecule type" value="Genomic_DNA"/>
</dbReference>